<dbReference type="EMBL" id="CP061813">
    <property type="protein sequence ID" value="QOD60616.1"/>
    <property type="molecule type" value="Genomic_DNA"/>
</dbReference>
<dbReference type="SUPFAM" id="SSF56349">
    <property type="entry name" value="DNA breaking-rejoining enzymes"/>
    <property type="match status" value="1"/>
</dbReference>
<dbReference type="Proteomes" id="UP000516764">
    <property type="component" value="Chromosome"/>
</dbReference>
<dbReference type="GO" id="GO:0003677">
    <property type="term" value="F:DNA binding"/>
    <property type="evidence" value="ECO:0007669"/>
    <property type="project" value="UniProtKB-UniRule"/>
</dbReference>
<evidence type="ECO:0000313" key="7">
    <source>
        <dbReference type="Proteomes" id="UP000516764"/>
    </source>
</evidence>
<protein>
    <submittedName>
        <fullName evidence="6">Site-specific integrase</fullName>
    </submittedName>
</protein>
<feature type="domain" description="Core-binding (CB)" evidence="5">
    <location>
        <begin position="101"/>
        <end position="182"/>
    </location>
</feature>
<dbReference type="Pfam" id="PF17293">
    <property type="entry name" value="Arm-DNA-bind_5"/>
    <property type="match status" value="1"/>
</dbReference>
<dbReference type="AlphaFoldDB" id="A0A7L8AF23"/>
<evidence type="ECO:0000259" key="5">
    <source>
        <dbReference type="PROSITE" id="PS51900"/>
    </source>
</evidence>
<dbReference type="InterPro" id="IPR050090">
    <property type="entry name" value="Tyrosine_recombinase_XerCD"/>
</dbReference>
<dbReference type="PANTHER" id="PTHR30349">
    <property type="entry name" value="PHAGE INTEGRASE-RELATED"/>
    <property type="match status" value="1"/>
</dbReference>
<evidence type="ECO:0000256" key="2">
    <source>
        <dbReference type="ARBA" id="ARBA00023125"/>
    </source>
</evidence>
<gene>
    <name evidence="6" type="ORF">H9I45_14950</name>
</gene>
<evidence type="ECO:0000256" key="1">
    <source>
        <dbReference type="ARBA" id="ARBA00022908"/>
    </source>
</evidence>
<dbReference type="InterPro" id="IPR025269">
    <property type="entry name" value="SAM-like_dom"/>
</dbReference>
<dbReference type="KEGG" id="phal:H9I45_14950"/>
<dbReference type="InterPro" id="IPR013762">
    <property type="entry name" value="Integrase-like_cat_sf"/>
</dbReference>
<keyword evidence="2 4" id="KW-0238">DNA-binding</keyword>
<dbReference type="Gene3D" id="1.10.443.10">
    <property type="entry name" value="Intergrase catalytic core"/>
    <property type="match status" value="1"/>
</dbReference>
<dbReference type="OrthoDB" id="1094492at2"/>
<dbReference type="Gene3D" id="1.10.150.130">
    <property type="match status" value="1"/>
</dbReference>
<dbReference type="PANTHER" id="PTHR30349:SF64">
    <property type="entry name" value="PROPHAGE INTEGRASE INTD-RELATED"/>
    <property type="match status" value="1"/>
</dbReference>
<evidence type="ECO:0000313" key="6">
    <source>
        <dbReference type="EMBL" id="QOD60616.1"/>
    </source>
</evidence>
<evidence type="ECO:0000256" key="4">
    <source>
        <dbReference type="PROSITE-ProRule" id="PRU01248"/>
    </source>
</evidence>
<keyword evidence="1" id="KW-0229">DNA integration</keyword>
<dbReference type="InterPro" id="IPR035386">
    <property type="entry name" value="Arm-DNA-bind_5"/>
</dbReference>
<name>A0A7L8AF23_9FLAO</name>
<dbReference type="GO" id="GO:0006310">
    <property type="term" value="P:DNA recombination"/>
    <property type="evidence" value="ECO:0007669"/>
    <property type="project" value="UniProtKB-KW"/>
</dbReference>
<sequence length="409" mass="47905">MNGKIRLDTRKNQERKEGFPVVVFLNHKGKQKNVSLGVYFHLKDWDLKNQMPIKNPKMALFVRKKQLLLDEIVFDYKTTRKANLESAKKILLGGSGFTNIVSFYEFYESYLSELTAAQKKSTHNIYKTALDQLKKYRTNLDFTDVDYSTLNGFKDWRISLGNSKSTVHTYLRKIRTVYNEAVRRGVAKDTKPFDGVFKGITVKSNRTKKRNITKESIVKLENAMLRLDGKGNKLVAPKKLPMYHQRAIDLWLLLFYFGGQDLKDVYYLEYKNINNGRVYFTRSKLAGSGYQFDLKIVPKAQKIIDKYKVKGKYLFPWPKDFDSYKSFRDNLRRSLDFVQKQEKIEVLPLGGQIRIKVARHTFATLGKNLFLDSDLLRELMGHERNDVDTIYKDKYPEILRDEAHLKIIE</sequence>
<dbReference type="InterPro" id="IPR010998">
    <property type="entry name" value="Integrase_recombinase_N"/>
</dbReference>
<accession>A0A7L8AF23</accession>
<dbReference type="Pfam" id="PF13102">
    <property type="entry name" value="Phage_int_SAM_5"/>
    <property type="match status" value="1"/>
</dbReference>
<proteinExistence type="predicted"/>
<organism evidence="6 7">
    <name type="scientific">Polaribacter haliotis</name>
    <dbReference type="NCBI Taxonomy" id="1888915"/>
    <lineage>
        <taxon>Bacteria</taxon>
        <taxon>Pseudomonadati</taxon>
        <taxon>Bacteroidota</taxon>
        <taxon>Flavobacteriia</taxon>
        <taxon>Flavobacteriales</taxon>
        <taxon>Flavobacteriaceae</taxon>
    </lineage>
</organism>
<keyword evidence="7" id="KW-1185">Reference proteome</keyword>
<dbReference type="InterPro" id="IPR011010">
    <property type="entry name" value="DNA_brk_join_enz"/>
</dbReference>
<reference evidence="6 7" key="1">
    <citation type="journal article" date="2016" name="Int. J. Syst. Evol. Microbiol.">
        <title>Polaribacter haliotis sp. nov., isolated from the gut of abalone Haliotis discus hannai.</title>
        <authorList>
            <person name="Kim Y.O."/>
            <person name="Park I.S."/>
            <person name="Park S."/>
            <person name="Nam B.H."/>
            <person name="Park J.M."/>
            <person name="Kim D.G."/>
            <person name="Yoon J.H."/>
        </authorList>
    </citation>
    <scope>NUCLEOTIDE SEQUENCE [LARGE SCALE GENOMIC DNA]</scope>
    <source>
        <strain evidence="6 7">KCTC 52418</strain>
    </source>
</reference>
<evidence type="ECO:0000256" key="3">
    <source>
        <dbReference type="ARBA" id="ARBA00023172"/>
    </source>
</evidence>
<dbReference type="InterPro" id="IPR044068">
    <property type="entry name" value="CB"/>
</dbReference>
<dbReference type="RefSeq" id="WP_088354331.1">
    <property type="nucleotide sequence ID" value="NZ_CP061813.1"/>
</dbReference>
<dbReference type="GO" id="GO:0015074">
    <property type="term" value="P:DNA integration"/>
    <property type="evidence" value="ECO:0007669"/>
    <property type="project" value="UniProtKB-KW"/>
</dbReference>
<keyword evidence="3" id="KW-0233">DNA recombination</keyword>
<dbReference type="PROSITE" id="PS51900">
    <property type="entry name" value="CB"/>
    <property type="match status" value="1"/>
</dbReference>